<evidence type="ECO:0000313" key="2">
    <source>
        <dbReference type="EMBL" id="TKK91516.1"/>
    </source>
</evidence>
<evidence type="ECO:0008006" key="4">
    <source>
        <dbReference type="Google" id="ProtNLM"/>
    </source>
</evidence>
<comment type="caution">
    <text evidence="2">The sequence shown here is derived from an EMBL/GenBank/DDBJ whole genome shotgun (WGS) entry which is preliminary data.</text>
</comment>
<dbReference type="EMBL" id="SZQA01000001">
    <property type="protein sequence ID" value="TKK91516.1"/>
    <property type="molecule type" value="Genomic_DNA"/>
</dbReference>
<evidence type="ECO:0000313" key="3">
    <source>
        <dbReference type="Proteomes" id="UP000308705"/>
    </source>
</evidence>
<sequence length="242" mass="25502">MIENRSLSFTIRTANDLTAHRRRAPIPWVRATLAGNPSIGENLIRALATDRGHDVRRRLAHHPEVPLDVLSDVAGNTRIGQVLLPRIASASGAEIMALAASAIPAVRMLLAQRRDPSPEIRGALADDPDAKVVTSVAPHPGLSEAQLRAMVARHGARVLARVAVKPGRHGPVAGGPRSAPAAGAEGVPRDRSASQGHGRGAAGLPRRSPGQTLGRPPPRLAALGDRRTTPRRRLAGSRGRGR</sequence>
<accession>A0A4U3MSY1</accession>
<feature type="compositionally biased region" description="Basic residues" evidence="1">
    <location>
        <begin position="229"/>
        <end position="242"/>
    </location>
</feature>
<evidence type="ECO:0000256" key="1">
    <source>
        <dbReference type="SAM" id="MobiDB-lite"/>
    </source>
</evidence>
<keyword evidence="3" id="KW-1185">Reference proteome</keyword>
<organism evidence="2 3">
    <name type="scientific">Herbidospora galbida</name>
    <dbReference type="NCBI Taxonomy" id="2575442"/>
    <lineage>
        <taxon>Bacteria</taxon>
        <taxon>Bacillati</taxon>
        <taxon>Actinomycetota</taxon>
        <taxon>Actinomycetes</taxon>
        <taxon>Streptosporangiales</taxon>
        <taxon>Streptosporangiaceae</taxon>
        <taxon>Herbidospora</taxon>
    </lineage>
</organism>
<dbReference type="RefSeq" id="WP_137245204.1">
    <property type="nucleotide sequence ID" value="NZ_SZQA01000001.1"/>
</dbReference>
<gene>
    <name evidence="2" type="ORF">FDA94_01675</name>
</gene>
<dbReference type="Proteomes" id="UP000308705">
    <property type="component" value="Unassembled WGS sequence"/>
</dbReference>
<dbReference type="OrthoDB" id="3666466at2"/>
<reference evidence="2 3" key="1">
    <citation type="submission" date="2019-04" db="EMBL/GenBank/DDBJ databases">
        <title>Herbidospora sp. NEAU-GS14.nov., a novel actinomycete isolated from soil.</title>
        <authorList>
            <person name="Han L."/>
        </authorList>
    </citation>
    <scope>NUCLEOTIDE SEQUENCE [LARGE SCALE GENOMIC DNA]</scope>
    <source>
        <strain evidence="2 3">NEAU-GS14</strain>
    </source>
</reference>
<proteinExistence type="predicted"/>
<feature type="compositionally biased region" description="Low complexity" evidence="1">
    <location>
        <begin position="170"/>
        <end position="186"/>
    </location>
</feature>
<dbReference type="AlphaFoldDB" id="A0A4U3MSY1"/>
<name>A0A4U3MSY1_9ACTN</name>
<protein>
    <recommendedName>
        <fullName evidence="4">Leucine rich repeat variant</fullName>
    </recommendedName>
</protein>
<feature type="region of interest" description="Disordered" evidence="1">
    <location>
        <begin position="166"/>
        <end position="242"/>
    </location>
</feature>